<feature type="domain" description="RNB" evidence="2">
    <location>
        <begin position="360"/>
        <end position="746"/>
    </location>
</feature>
<reference evidence="3" key="2">
    <citation type="journal article" date="2023" name="Proc. Natl. Acad. Sci. U.S.A.">
        <title>A global phylogenomic analysis of the shiitake genus Lentinula.</title>
        <authorList>
            <person name="Sierra-Patev S."/>
            <person name="Min B."/>
            <person name="Naranjo-Ortiz M."/>
            <person name="Looney B."/>
            <person name="Konkel Z."/>
            <person name="Slot J.C."/>
            <person name="Sakamoto Y."/>
            <person name="Steenwyk J.L."/>
            <person name="Rokas A."/>
            <person name="Carro J."/>
            <person name="Camarero S."/>
            <person name="Ferreira P."/>
            <person name="Molpeceres G."/>
            <person name="Ruiz-Duenas F.J."/>
            <person name="Serrano A."/>
            <person name="Henrissat B."/>
            <person name="Drula E."/>
            <person name="Hughes K.W."/>
            <person name="Mata J.L."/>
            <person name="Ishikawa N.K."/>
            <person name="Vargas-Isla R."/>
            <person name="Ushijima S."/>
            <person name="Smith C.A."/>
            <person name="Donoghue J."/>
            <person name="Ahrendt S."/>
            <person name="Andreopoulos W."/>
            <person name="He G."/>
            <person name="LaButti K."/>
            <person name="Lipzen A."/>
            <person name="Ng V."/>
            <person name="Riley R."/>
            <person name="Sandor L."/>
            <person name="Barry K."/>
            <person name="Martinez A.T."/>
            <person name="Xiao Y."/>
            <person name="Gibbons J.G."/>
            <person name="Terashima K."/>
            <person name="Grigoriev I.V."/>
            <person name="Hibbett D."/>
        </authorList>
    </citation>
    <scope>NUCLEOTIDE SEQUENCE</scope>
    <source>
        <strain evidence="3">ET3784</strain>
    </source>
</reference>
<feature type="region of interest" description="Disordered" evidence="1">
    <location>
        <begin position="1"/>
        <end position="25"/>
    </location>
</feature>
<evidence type="ECO:0000259" key="2">
    <source>
        <dbReference type="SMART" id="SM00955"/>
    </source>
</evidence>
<dbReference type="PANTHER" id="PTHR23355">
    <property type="entry name" value="RIBONUCLEASE"/>
    <property type="match status" value="1"/>
</dbReference>
<comment type="caution">
    <text evidence="3">The sequence shown here is derived from an EMBL/GenBank/DDBJ whole genome shotgun (WGS) entry which is preliminary data.</text>
</comment>
<dbReference type="PANTHER" id="PTHR23355:SF65">
    <property type="entry name" value="EXORIBONUCLEASE CYT-4, PUTATIVE (AFU_ORTHOLOGUE AFUA_7G01550)-RELATED"/>
    <property type="match status" value="1"/>
</dbReference>
<dbReference type="EMBL" id="JANVFO010000023">
    <property type="protein sequence ID" value="KAJ3732546.1"/>
    <property type="molecule type" value="Genomic_DNA"/>
</dbReference>
<dbReference type="GO" id="GO:0006402">
    <property type="term" value="P:mRNA catabolic process"/>
    <property type="evidence" value="ECO:0007669"/>
    <property type="project" value="TreeGrafter"/>
</dbReference>
<sequence length="917" mass="101920">MAFERSGGEGGGEREGEGEGDTTILEPGTFVELRRTTTSTNAIILSSSYTSRALTYYSLTSKGEIWTHLKDDVYFDVPGFVRDQGGLIRRCGGGEGEEVLQIAETKSQLEARVEVLKRLKEVEREVESAMNVVMSRQAIDIYRLLSERIKWAETTVGEVAKILGPTNRKHTEPRILPTHSPIKTPTFYQTLAAHKYLLANSLYFVPAHDYSTSRKVRVRPREDVEMIQAVDGWVREGEGNPLEGFIDKVRSMGSTLLTWTPTDQSIIKFLIKALKPSYQAQGDPYLLGVQYIIKKVYRDVDDVTDEVLHRLLVGIGAFAPWQDLTEIRAIAEGELYLGKPGGTVLGPEDFYPTDPAREIRYDFGDMPVYVIDDVGAKELDDGISVEPTLDTNEIWIHIHIADPTSLLPPTHGLAKEAEKMTESMYLVHRFFPMLPTSFTHHPQHGFSLGCTGTSQPTLTFSVKLSLDTAQIVEYKVRAGVVKNLVVLSYDQVDSLLGFDKPKWESPFGAGGEESVSSSADAESDQQNLALLYKASQALVRKRFDDGVFIQSRPITRLGGIDWPLSPSPILGFPITTTDTPVSKYPYTDHPFFRVAPGKKPLTQQYLTQYYTSSQHTLDAHSRSLVAECMKLASRACSMFCRDRDVPVLRRWAGAPMVSGESGLAELLDARNEGGYLIWDEHGSNNSGWHLAGKHILGDSSAGYSLDVRGHWGLGVPEHEGYVRCTSPLRRYIDLLVHWQVKSALINEGAKTNSTISTTSSTHIFSSTYLSSFATKHKASERFRKRIAGQHEAWWAICWLMRFVEVCKRMGMEMGGLGEWYEFTESSMMMISSPSSSPSSLSTLPSFFPSSSPSFLSLPTPNPFTTLTATLSGPPEPNRDSKKWQAAVHLTALGIKAVLVEGRGKGKSGECFLFLFLF</sequence>
<dbReference type="GO" id="GO:0000175">
    <property type="term" value="F:3'-5'-RNA exonuclease activity"/>
    <property type="evidence" value="ECO:0007669"/>
    <property type="project" value="TreeGrafter"/>
</dbReference>
<dbReference type="SUPFAM" id="SSF50249">
    <property type="entry name" value="Nucleic acid-binding proteins"/>
    <property type="match status" value="1"/>
</dbReference>
<evidence type="ECO:0000256" key="1">
    <source>
        <dbReference type="SAM" id="MobiDB-lite"/>
    </source>
</evidence>
<proteinExistence type="predicted"/>
<dbReference type="GO" id="GO:0003723">
    <property type="term" value="F:RNA binding"/>
    <property type="evidence" value="ECO:0007669"/>
    <property type="project" value="InterPro"/>
</dbReference>
<dbReference type="Proteomes" id="UP001176059">
    <property type="component" value="Unassembled WGS sequence"/>
</dbReference>
<dbReference type="InterPro" id="IPR001900">
    <property type="entry name" value="RNase_II/R"/>
</dbReference>
<evidence type="ECO:0000313" key="3">
    <source>
        <dbReference type="EMBL" id="KAJ3732546.1"/>
    </source>
</evidence>
<reference evidence="3" key="1">
    <citation type="submission" date="2022-08" db="EMBL/GenBank/DDBJ databases">
        <authorList>
            <consortium name="DOE Joint Genome Institute"/>
            <person name="Min B."/>
            <person name="Sierra-Patev S."/>
            <person name="Naranjo-Ortiz M."/>
            <person name="Looney B."/>
            <person name="Konkel Z."/>
            <person name="Slot J.C."/>
            <person name="Sakamoto Y."/>
            <person name="Steenwyk J.L."/>
            <person name="Rokas A."/>
            <person name="Carro J."/>
            <person name="Camarero S."/>
            <person name="Ferreira P."/>
            <person name="Molpeceres G."/>
            <person name="Ruiz-duenas F.J."/>
            <person name="Serrano A."/>
            <person name="Henrissat B."/>
            <person name="Drula E."/>
            <person name="Hughes K.W."/>
            <person name="Mata J.L."/>
            <person name="Ishikawa N.K."/>
            <person name="Vargas-Isla R."/>
            <person name="Ushijima S."/>
            <person name="Smith C.A."/>
            <person name="Ahrendt S."/>
            <person name="Andreopoulos W."/>
            <person name="He G."/>
            <person name="LaButti K."/>
            <person name="Lipzen A."/>
            <person name="Ng V."/>
            <person name="Riley R."/>
            <person name="Sandor L."/>
            <person name="Barry K."/>
            <person name="Martinez A.T."/>
            <person name="Xiao Y."/>
            <person name="Gibbons J.G."/>
            <person name="Terashima K."/>
            <person name="Hibbett D.S."/>
            <person name="Grigoriev I.V."/>
        </authorList>
    </citation>
    <scope>NUCLEOTIDE SEQUENCE</scope>
    <source>
        <strain evidence="3">ET3784</strain>
    </source>
</reference>
<dbReference type="GO" id="GO:0000932">
    <property type="term" value="C:P-body"/>
    <property type="evidence" value="ECO:0007669"/>
    <property type="project" value="TreeGrafter"/>
</dbReference>
<dbReference type="InterPro" id="IPR012340">
    <property type="entry name" value="NA-bd_OB-fold"/>
</dbReference>
<evidence type="ECO:0000313" key="4">
    <source>
        <dbReference type="Proteomes" id="UP001176059"/>
    </source>
</evidence>
<dbReference type="SMART" id="SM00955">
    <property type="entry name" value="RNB"/>
    <property type="match status" value="1"/>
</dbReference>
<keyword evidence="4" id="KW-1185">Reference proteome</keyword>
<dbReference type="Pfam" id="PF00773">
    <property type="entry name" value="RNB"/>
    <property type="match status" value="1"/>
</dbReference>
<accession>A0AA38JMU7</accession>
<dbReference type="AlphaFoldDB" id="A0AA38JMU7"/>
<organism evidence="3 4">
    <name type="scientific">Lentinula guzmanii</name>
    <dbReference type="NCBI Taxonomy" id="2804957"/>
    <lineage>
        <taxon>Eukaryota</taxon>
        <taxon>Fungi</taxon>
        <taxon>Dikarya</taxon>
        <taxon>Basidiomycota</taxon>
        <taxon>Agaricomycotina</taxon>
        <taxon>Agaricomycetes</taxon>
        <taxon>Agaricomycetidae</taxon>
        <taxon>Agaricales</taxon>
        <taxon>Marasmiineae</taxon>
        <taxon>Omphalotaceae</taxon>
        <taxon>Lentinula</taxon>
    </lineage>
</organism>
<name>A0AA38JMU7_9AGAR</name>
<gene>
    <name evidence="3" type="ORF">DFJ43DRAFT_996819</name>
</gene>
<protein>
    <recommendedName>
        <fullName evidence="2">RNB domain-containing protein</fullName>
    </recommendedName>
</protein>
<dbReference type="InterPro" id="IPR050180">
    <property type="entry name" value="RNR_Ribonuclease"/>
</dbReference>